<accession>X1I2L6</accession>
<protein>
    <submittedName>
        <fullName evidence="2">Uncharacterized protein</fullName>
    </submittedName>
</protein>
<dbReference type="InterPro" id="IPR002822">
    <property type="entry name" value="Ni_insertion"/>
</dbReference>
<dbReference type="Pfam" id="PF01969">
    <property type="entry name" value="Ni_insertion"/>
    <property type="match status" value="1"/>
</dbReference>
<dbReference type="EMBL" id="BARU01019363">
    <property type="protein sequence ID" value="GAH51803.1"/>
    <property type="molecule type" value="Genomic_DNA"/>
</dbReference>
<reference evidence="2" key="1">
    <citation type="journal article" date="2014" name="Front. Microbiol.">
        <title>High frequency of phylogenetically diverse reductive dehalogenase-homologous genes in deep subseafloor sedimentary metagenomes.</title>
        <authorList>
            <person name="Kawai M."/>
            <person name="Futagami T."/>
            <person name="Toyoda A."/>
            <person name="Takaki Y."/>
            <person name="Nishi S."/>
            <person name="Hori S."/>
            <person name="Arai W."/>
            <person name="Tsubouchi T."/>
            <person name="Morono Y."/>
            <person name="Uchiyama I."/>
            <person name="Ito T."/>
            <person name="Fujiyama A."/>
            <person name="Inagaki F."/>
            <person name="Takami H."/>
        </authorList>
    </citation>
    <scope>NUCLEOTIDE SEQUENCE</scope>
    <source>
        <strain evidence="2">Expedition CK06-06</strain>
    </source>
</reference>
<evidence type="ECO:0000313" key="2">
    <source>
        <dbReference type="EMBL" id="GAH51803.1"/>
    </source>
</evidence>
<organism evidence="2">
    <name type="scientific">marine sediment metagenome</name>
    <dbReference type="NCBI Taxonomy" id="412755"/>
    <lineage>
        <taxon>unclassified sequences</taxon>
        <taxon>metagenomes</taxon>
        <taxon>ecological metagenomes</taxon>
    </lineage>
</organism>
<name>X1I2L6_9ZZZZ</name>
<evidence type="ECO:0000256" key="1">
    <source>
        <dbReference type="ARBA" id="ARBA00022596"/>
    </source>
</evidence>
<proteinExistence type="predicted"/>
<sequence length="78" mass="8563">MIPIPAPATIELIKDVPVYQTDRSQELVTPTGAAIITSIAKQFCDIPQMNIKKIGYGSGKTKSIYPSLLRVYLGELKQ</sequence>
<dbReference type="PANTHER" id="PTHR36566">
    <property type="entry name" value="NICKEL INSERTION PROTEIN-RELATED"/>
    <property type="match status" value="1"/>
</dbReference>
<dbReference type="PANTHER" id="PTHR36566:SF1">
    <property type="entry name" value="PYRIDINIUM-3,5-BISTHIOCARBOXYLIC ACID MONONUCLEOTIDE NICKEL INSERTION PROTEIN"/>
    <property type="match status" value="1"/>
</dbReference>
<keyword evidence="1" id="KW-0533">Nickel</keyword>
<dbReference type="AlphaFoldDB" id="X1I2L6"/>
<comment type="caution">
    <text evidence="2">The sequence shown here is derived from an EMBL/GenBank/DDBJ whole genome shotgun (WGS) entry which is preliminary data.</text>
</comment>
<gene>
    <name evidence="2" type="ORF">S03H2_31885</name>
</gene>